<sequence length="247" mass="27974">MYQFFSLLIYATLVRCAYGQSSEQKHYHVASPHEMGLKPSNSLDDVPLIDLIEPAPSIDDPRLAELNSTALRLKLGANFDPAVMSISPPNEKNEGGGGGGSSSYFGFRRNRRGRLIPTGTIPDFLSQIDFKYLTLPNGSRVRTKISSKLKRKIQQFLWAYTACPVLYRWKDLGVRFWPRYLKTGYCPQNVSCSVPPGMTCRPSASTHKTLLRWFCKNYTHKHCQWIKVEYPVLTECSCSCASESNNY</sequence>
<comment type="subcellular location">
    <subcellularLocation>
        <location evidence="1">Secreted</location>
    </subcellularLocation>
</comment>
<dbReference type="GO" id="GO:0045596">
    <property type="term" value="P:negative regulation of cell differentiation"/>
    <property type="evidence" value="ECO:0007669"/>
    <property type="project" value="InterPro"/>
</dbReference>
<feature type="disulfide bond" evidence="6">
    <location>
        <begin position="192"/>
        <end position="238"/>
    </location>
</feature>
<dbReference type="Proteomes" id="UP001367676">
    <property type="component" value="Unassembled WGS sequence"/>
</dbReference>
<evidence type="ECO:0008006" key="11">
    <source>
        <dbReference type="Google" id="ProtNLM"/>
    </source>
</evidence>
<keyword evidence="5 8" id="KW-0732">Signal</keyword>
<feature type="disulfide bond" evidence="6">
    <location>
        <begin position="215"/>
        <end position="223"/>
    </location>
</feature>
<dbReference type="Gene3D" id="1.10.287.520">
    <property type="entry name" value="Helix hairpin bin"/>
    <property type="match status" value="1"/>
</dbReference>
<keyword evidence="6" id="KW-1015">Disulfide bond</keyword>
<evidence type="ECO:0000256" key="3">
    <source>
        <dbReference type="ARBA" id="ARBA00022473"/>
    </source>
</evidence>
<dbReference type="Gene3D" id="2.10.90.10">
    <property type="entry name" value="Cystine-knot cytokines"/>
    <property type="match status" value="1"/>
</dbReference>
<keyword evidence="10" id="KW-1185">Reference proteome</keyword>
<evidence type="ECO:0000256" key="7">
    <source>
        <dbReference type="PIRSR" id="PIRSR008129-2"/>
    </source>
</evidence>
<proteinExistence type="inferred from homology"/>
<evidence type="ECO:0000256" key="5">
    <source>
        <dbReference type="ARBA" id="ARBA00022729"/>
    </source>
</evidence>
<dbReference type="PANTHER" id="PTHR10494">
    <property type="entry name" value="BONE MORPHOGENETIC PROTEIN INHIBITOR, NOGGIN"/>
    <property type="match status" value="1"/>
</dbReference>
<gene>
    <name evidence="9" type="ORF">V9T40_007581</name>
</gene>
<dbReference type="Pfam" id="PF05806">
    <property type="entry name" value="Noggin"/>
    <property type="match status" value="1"/>
</dbReference>
<feature type="chain" id="PRO_5042901305" description="Noggin" evidence="8">
    <location>
        <begin position="20"/>
        <end position="247"/>
    </location>
</feature>
<dbReference type="GO" id="GO:0009953">
    <property type="term" value="P:dorsal/ventral pattern formation"/>
    <property type="evidence" value="ECO:0007669"/>
    <property type="project" value="TreeGrafter"/>
</dbReference>
<protein>
    <recommendedName>
        <fullName evidence="11">Noggin</fullName>
    </recommendedName>
</protein>
<reference evidence="9 10" key="1">
    <citation type="submission" date="2024-03" db="EMBL/GenBank/DDBJ databases">
        <title>Adaptation during the transition from Ophiocordyceps entomopathogen to insect associate is accompanied by gene loss and intensified selection.</title>
        <authorList>
            <person name="Ward C.M."/>
            <person name="Onetto C.A."/>
            <person name="Borneman A.R."/>
        </authorList>
    </citation>
    <scope>NUCLEOTIDE SEQUENCE [LARGE SCALE GENOMIC DNA]</scope>
    <source>
        <strain evidence="9">AWRI1</strain>
        <tissue evidence="9">Single Adult Female</tissue>
    </source>
</reference>
<feature type="signal peptide" evidence="8">
    <location>
        <begin position="1"/>
        <end position="19"/>
    </location>
</feature>
<evidence type="ECO:0000256" key="1">
    <source>
        <dbReference type="ARBA" id="ARBA00004613"/>
    </source>
</evidence>
<dbReference type="PANTHER" id="PTHR10494:SF6">
    <property type="entry name" value="NOGGIN"/>
    <property type="match status" value="1"/>
</dbReference>
<dbReference type="InterPro" id="IPR008717">
    <property type="entry name" value="Noggin"/>
</dbReference>
<dbReference type="GO" id="GO:0030514">
    <property type="term" value="P:negative regulation of BMP signaling pathway"/>
    <property type="evidence" value="ECO:0007669"/>
    <property type="project" value="InterPro"/>
</dbReference>
<feature type="disulfide bond" evidence="6">
    <location>
        <begin position="163"/>
        <end position="200"/>
    </location>
</feature>
<evidence type="ECO:0000256" key="6">
    <source>
        <dbReference type="PIRSR" id="PIRSR008129-1"/>
    </source>
</evidence>
<keyword evidence="4" id="KW-0964">Secreted</keyword>
<accession>A0AAN9TXV1</accession>
<dbReference type="SUPFAM" id="SSF57501">
    <property type="entry name" value="Cystine-knot cytokines"/>
    <property type="match status" value="1"/>
</dbReference>
<feature type="glycosylation site" description="N-linked (GlcNAc...) asparagine" evidence="7">
    <location>
        <position position="67"/>
    </location>
</feature>
<evidence type="ECO:0000313" key="10">
    <source>
        <dbReference type="Proteomes" id="UP001367676"/>
    </source>
</evidence>
<name>A0AAN9TXV1_9HEMI</name>
<evidence type="ECO:0000313" key="9">
    <source>
        <dbReference type="EMBL" id="KAK7592829.1"/>
    </source>
</evidence>
<evidence type="ECO:0000256" key="4">
    <source>
        <dbReference type="ARBA" id="ARBA00022525"/>
    </source>
</evidence>
<dbReference type="PIRSF" id="PIRSF008129">
    <property type="entry name" value="Noggin"/>
    <property type="match status" value="1"/>
</dbReference>
<dbReference type="EMBL" id="JBBCAQ010000020">
    <property type="protein sequence ID" value="KAK7592829.1"/>
    <property type="molecule type" value="Genomic_DNA"/>
</dbReference>
<feature type="disulfide bond" evidence="6">
    <location>
        <begin position="186"/>
        <end position="236"/>
    </location>
</feature>
<evidence type="ECO:0000256" key="2">
    <source>
        <dbReference type="ARBA" id="ARBA00007480"/>
    </source>
</evidence>
<dbReference type="InterPro" id="IPR029034">
    <property type="entry name" value="Cystine-knot_cytokine"/>
</dbReference>
<comment type="caution">
    <text evidence="9">The sequence shown here is derived from an EMBL/GenBank/DDBJ whole genome shotgun (WGS) entry which is preliminary data.</text>
</comment>
<dbReference type="GO" id="GO:0005615">
    <property type="term" value="C:extracellular space"/>
    <property type="evidence" value="ECO:0007669"/>
    <property type="project" value="TreeGrafter"/>
</dbReference>
<dbReference type="AlphaFoldDB" id="A0AAN9TXV1"/>
<keyword evidence="3" id="KW-0217">Developmental protein</keyword>
<comment type="similarity">
    <text evidence="2">Belongs to the noggin family.</text>
</comment>
<organism evidence="9 10">
    <name type="scientific">Parthenolecanium corni</name>
    <dbReference type="NCBI Taxonomy" id="536013"/>
    <lineage>
        <taxon>Eukaryota</taxon>
        <taxon>Metazoa</taxon>
        <taxon>Ecdysozoa</taxon>
        <taxon>Arthropoda</taxon>
        <taxon>Hexapoda</taxon>
        <taxon>Insecta</taxon>
        <taxon>Pterygota</taxon>
        <taxon>Neoptera</taxon>
        <taxon>Paraneoptera</taxon>
        <taxon>Hemiptera</taxon>
        <taxon>Sternorrhyncha</taxon>
        <taxon>Coccoidea</taxon>
        <taxon>Coccidae</taxon>
        <taxon>Parthenolecanium</taxon>
    </lineage>
</organism>
<evidence type="ECO:0000256" key="8">
    <source>
        <dbReference type="SAM" id="SignalP"/>
    </source>
</evidence>